<feature type="transmembrane region" description="Helical" evidence="6">
    <location>
        <begin position="72"/>
        <end position="90"/>
    </location>
</feature>
<comment type="subcellular location">
    <subcellularLocation>
        <location evidence="1">Cell membrane</location>
        <topology evidence="1">Multi-pass membrane protein</topology>
    </subcellularLocation>
</comment>
<organism evidence="7 8">
    <name type="scientific">Amycolatopsis camponoti</name>
    <dbReference type="NCBI Taxonomy" id="2606593"/>
    <lineage>
        <taxon>Bacteria</taxon>
        <taxon>Bacillati</taxon>
        <taxon>Actinomycetota</taxon>
        <taxon>Actinomycetes</taxon>
        <taxon>Pseudonocardiales</taxon>
        <taxon>Pseudonocardiaceae</taxon>
        <taxon>Amycolatopsis</taxon>
    </lineage>
</organism>
<dbReference type="Pfam" id="PF01810">
    <property type="entry name" value="LysE"/>
    <property type="match status" value="1"/>
</dbReference>
<evidence type="ECO:0000256" key="5">
    <source>
        <dbReference type="ARBA" id="ARBA00023136"/>
    </source>
</evidence>
<evidence type="ECO:0000313" key="7">
    <source>
        <dbReference type="EMBL" id="VVJ24221.1"/>
    </source>
</evidence>
<dbReference type="AlphaFoldDB" id="A0A6I8M1C0"/>
<dbReference type="GO" id="GO:0005886">
    <property type="term" value="C:plasma membrane"/>
    <property type="evidence" value="ECO:0007669"/>
    <property type="project" value="UniProtKB-SubCell"/>
</dbReference>
<keyword evidence="3 6" id="KW-0812">Transmembrane</keyword>
<gene>
    <name evidence="7" type="ORF">AA23TX_09095</name>
</gene>
<accession>A0A6I8M1C0</accession>
<dbReference type="PIRSF" id="PIRSF006324">
    <property type="entry name" value="LeuE"/>
    <property type="match status" value="1"/>
</dbReference>
<sequence length="210" mass="21946">MSWLLVFFGASVLIALTPGANNLLGLHHGMTHGVRRGLAGLLGRLTAFTLLIAAVAAGLGQLLAASETALTIIKWAGAAYLLYLGVRILWSTIRHKGDEPDSPQAKAEPATAWRVARKEFGVAITNPKAILIFTAFVPQFIDAAHGPFPAQIALLGAVYLLAEFLAGSVYVGVGAAVKSIELTRRARRNVDRGTGVVLVGLAGVLATSTA</sequence>
<evidence type="ECO:0000256" key="2">
    <source>
        <dbReference type="ARBA" id="ARBA00022475"/>
    </source>
</evidence>
<feature type="transmembrane region" description="Helical" evidence="6">
    <location>
        <begin position="152"/>
        <end position="177"/>
    </location>
</feature>
<evidence type="ECO:0000256" key="4">
    <source>
        <dbReference type="ARBA" id="ARBA00022989"/>
    </source>
</evidence>
<keyword evidence="5 6" id="KW-0472">Membrane</keyword>
<keyword evidence="4 6" id="KW-1133">Transmembrane helix</keyword>
<dbReference type="RefSeq" id="WP_196425876.1">
    <property type="nucleotide sequence ID" value="NZ_CABVGP010000003.1"/>
</dbReference>
<evidence type="ECO:0000256" key="3">
    <source>
        <dbReference type="ARBA" id="ARBA00022692"/>
    </source>
</evidence>
<evidence type="ECO:0000256" key="6">
    <source>
        <dbReference type="SAM" id="Phobius"/>
    </source>
</evidence>
<keyword evidence="2" id="KW-1003">Cell membrane</keyword>
<reference evidence="7 8" key="1">
    <citation type="submission" date="2019-09" db="EMBL/GenBank/DDBJ databases">
        <authorList>
            <person name="Leyn A S."/>
        </authorList>
    </citation>
    <scope>NUCLEOTIDE SEQUENCE [LARGE SCALE GENOMIC DNA]</scope>
    <source>
        <strain evidence="7">AA231_1</strain>
    </source>
</reference>
<dbReference type="EMBL" id="CABVGP010000003">
    <property type="protein sequence ID" value="VVJ24221.1"/>
    <property type="molecule type" value="Genomic_DNA"/>
</dbReference>
<feature type="transmembrane region" description="Helical" evidence="6">
    <location>
        <begin position="41"/>
        <end position="65"/>
    </location>
</feature>
<dbReference type="PANTHER" id="PTHR30086">
    <property type="entry name" value="ARGININE EXPORTER PROTEIN ARGO"/>
    <property type="match status" value="1"/>
</dbReference>
<dbReference type="PANTHER" id="PTHR30086:SF20">
    <property type="entry name" value="ARGININE EXPORTER PROTEIN ARGO-RELATED"/>
    <property type="match status" value="1"/>
</dbReference>
<proteinExistence type="predicted"/>
<name>A0A6I8M1C0_9PSEU</name>
<dbReference type="GO" id="GO:0015171">
    <property type="term" value="F:amino acid transmembrane transporter activity"/>
    <property type="evidence" value="ECO:0007669"/>
    <property type="project" value="TreeGrafter"/>
</dbReference>
<evidence type="ECO:0000256" key="1">
    <source>
        <dbReference type="ARBA" id="ARBA00004651"/>
    </source>
</evidence>
<dbReference type="InterPro" id="IPR001123">
    <property type="entry name" value="LeuE-type"/>
</dbReference>
<evidence type="ECO:0000313" key="8">
    <source>
        <dbReference type="Proteomes" id="UP000399805"/>
    </source>
</evidence>
<keyword evidence="8" id="KW-1185">Reference proteome</keyword>
<protein>
    <submittedName>
        <fullName evidence="7">COG1280: Putative threonine efflux protein</fullName>
    </submittedName>
</protein>
<dbReference type="Proteomes" id="UP000399805">
    <property type="component" value="Unassembled WGS sequence"/>
</dbReference>